<accession>A0A7C3G6N6</accession>
<reference evidence="1" key="1">
    <citation type="journal article" date="2020" name="mSystems">
        <title>Genome- and Community-Level Interaction Insights into Carbon Utilization and Element Cycling Functions of Hydrothermarchaeota in Hydrothermal Sediment.</title>
        <authorList>
            <person name="Zhou Z."/>
            <person name="Liu Y."/>
            <person name="Xu W."/>
            <person name="Pan J."/>
            <person name="Luo Z.H."/>
            <person name="Li M."/>
        </authorList>
    </citation>
    <scope>NUCLEOTIDE SEQUENCE [LARGE SCALE GENOMIC DNA]</scope>
    <source>
        <strain evidence="1">HyVt-507</strain>
    </source>
</reference>
<dbReference type="Proteomes" id="UP000886390">
    <property type="component" value="Unassembled WGS sequence"/>
</dbReference>
<proteinExistence type="predicted"/>
<organism evidence="1">
    <name type="scientific">Sulfurimonas autotrophica</name>
    <dbReference type="NCBI Taxonomy" id="202747"/>
    <lineage>
        <taxon>Bacteria</taxon>
        <taxon>Pseudomonadati</taxon>
        <taxon>Campylobacterota</taxon>
        <taxon>Epsilonproteobacteria</taxon>
        <taxon>Campylobacterales</taxon>
        <taxon>Sulfurimonadaceae</taxon>
        <taxon>Sulfurimonas</taxon>
    </lineage>
</organism>
<evidence type="ECO:0008006" key="2">
    <source>
        <dbReference type="Google" id="ProtNLM"/>
    </source>
</evidence>
<comment type="caution">
    <text evidence="1">The sequence shown here is derived from an EMBL/GenBank/DDBJ whole genome shotgun (WGS) entry which is preliminary data.</text>
</comment>
<dbReference type="PROSITE" id="PS51257">
    <property type="entry name" value="PROKAR_LIPOPROTEIN"/>
    <property type="match status" value="1"/>
</dbReference>
<sequence length="307" mass="34403">MKKYISLLPAILLFLTACSTKEVYEPKKLSNDWDKTSSLGESIVDTSENVALLQNRKVLAQNGELNVTIAPEQRVIALSDERVISASIDGNVTLTSINDGTKQHLDLKKTIAGASVSGNILAVLFANDDIALYDTDTKAILFKEQGGKVIANDMRIVNPFFLNDLVIFSTLDGKVVIVNSKLKKRLRTVIVSSDDYFNNVIYFNIADNKILAATSYKLLAMAQKELRQKYEIRNIVFDGKLIYITTKQGQVLALTPDLQIDSKIKFPFAHFLGMISHKDKLYILEKEGYMIVVDKKTFNYTVHEVDI</sequence>
<protein>
    <recommendedName>
        <fullName evidence="2">Lipoprotein</fullName>
    </recommendedName>
</protein>
<dbReference type="InterPro" id="IPR011047">
    <property type="entry name" value="Quinoprotein_ADH-like_sf"/>
</dbReference>
<dbReference type="Gene3D" id="2.130.10.10">
    <property type="entry name" value="YVTN repeat-like/Quinoprotein amine dehydrogenase"/>
    <property type="match status" value="1"/>
</dbReference>
<dbReference type="SUPFAM" id="SSF50998">
    <property type="entry name" value="Quinoprotein alcohol dehydrogenase-like"/>
    <property type="match status" value="1"/>
</dbReference>
<name>A0A7C3G6N6_9BACT</name>
<dbReference type="InterPro" id="IPR015943">
    <property type="entry name" value="WD40/YVTN_repeat-like_dom_sf"/>
</dbReference>
<gene>
    <name evidence="1" type="ORF">ENJ67_03690</name>
</gene>
<feature type="non-terminal residue" evidence="1">
    <location>
        <position position="307"/>
    </location>
</feature>
<evidence type="ECO:0000313" key="1">
    <source>
        <dbReference type="EMBL" id="HFB53812.1"/>
    </source>
</evidence>
<dbReference type="EMBL" id="DRNH01000199">
    <property type="protein sequence ID" value="HFB53812.1"/>
    <property type="molecule type" value="Genomic_DNA"/>
</dbReference>
<dbReference type="AlphaFoldDB" id="A0A7C3G6N6"/>